<feature type="region of interest" description="Disordered" evidence="2">
    <location>
        <begin position="200"/>
        <end position="219"/>
    </location>
</feature>
<dbReference type="EMBL" id="VWYD01028657">
    <property type="protein sequence ID" value="NXQ49833.1"/>
    <property type="molecule type" value="Genomic_DNA"/>
</dbReference>
<feature type="compositionally biased region" description="Low complexity" evidence="2">
    <location>
        <begin position="760"/>
        <end position="771"/>
    </location>
</feature>
<feature type="compositionally biased region" description="Low complexity" evidence="2">
    <location>
        <begin position="694"/>
        <end position="706"/>
    </location>
</feature>
<dbReference type="Proteomes" id="UP000519684">
    <property type="component" value="Unassembled WGS sequence"/>
</dbReference>
<dbReference type="InterPro" id="IPR000261">
    <property type="entry name" value="EH_dom"/>
</dbReference>
<dbReference type="SMART" id="SM00027">
    <property type="entry name" value="EH"/>
    <property type="match status" value="1"/>
</dbReference>
<feature type="region of interest" description="Disordered" evidence="2">
    <location>
        <begin position="153"/>
        <end position="184"/>
    </location>
</feature>
<name>A0A7L2DJI1_CATFU</name>
<accession>A0A7L2DJI1</accession>
<dbReference type="CDD" id="cd00052">
    <property type="entry name" value="EH"/>
    <property type="match status" value="1"/>
</dbReference>
<dbReference type="Gene3D" id="1.10.238.10">
    <property type="entry name" value="EF-hand"/>
    <property type="match status" value="1"/>
</dbReference>
<dbReference type="Pfam" id="PF12763">
    <property type="entry name" value="EH"/>
    <property type="match status" value="1"/>
</dbReference>
<sequence length="1359" mass="144588">SCSFMFPVAGGLGPPQGMIPMQQQGFPMVPVMQANMPGMMGMNYGSQMPPGPMAMQGGMALGPMPAAGMPYMGQASFLGMRPATPQYSPDMQKQFAEEQQKRFEHQQKFLEEERKRRQFEEQKQKLRLLSSVKPKTGEKSRDDALEAIKGNLDGFSRDAKMHPTPATHPKKPDHPTPSHRAVSVSHSAFLDDEEFSDFMQGPVETPKLVPQSTSQPFHPATEAGQLLSERAVLHPVPPAQAPVLSTLHAHGSDESEQEQTKLKTSEVGHKASAASQAHPSPTSSDWGGVGGHESGPSAAAEVHKASEQNRAVEECGVGVFPPQDPIQQILPPWIYNDSLVPELYKKILETTLTPAGIDTAKLYPILMSSGLPRETLGQIWALANRTTPGKLTKEELYCVLAMIAVTQRGIPAVSPDVLNQFPAAPVPTLSGFPVPLPAGVSQPPLLPAAPPASVGLPLGTSVMAMSIPGPAPAPAPAPAAAQPSGAFLPSFPPGQVVKPEDDDFQEFQDASKSGSLDDSFTDFQGEAAKAASSQHRSSVPSLLMPLPGTKPLSAADKYAVFKGMAAEKPSESAAAFGDGGDKYSAFRELEQPAESKYLGENLAEFKPAGADDGFTDFKTADSISPLEPPSKDKTFPAPFPPLPAQPKQPTQAKTPLNLADLELFSSSGENKQPSFPPAFNTSKPGSFPPPPAPSTSAQPAPSKTSSLADDFGEFNLFGEFSNGASASGQDDFADFMAFNNSGGFSEQKPDDKYNALKLEASPAAQAGSSGSTVKGGQSSATTATPTKYDIFKQLSLEGSGAGFEEAKDGALSSAKSDDDFADFHSKFSSSSAEKSLVDKVAAFKQAKEDSASVKSLDLPSIGGSSVGKEDSEDALSVQFDMKLADVGGDLKHVMSDSSLDLPTVSGQHPPAADVDDLKGGPLGSCHSGSALSSLASYDCSGSDRDDVQQGKKLSCLSQPSSAATSVLQKKETLFGSSENITMTTVSKVTTFSSEDAVQDVSFAAFTNFKGSGPVSSAPSDDDLGDFGDFGDFARIPSEAQDAAAADTALGADFLTGVSSELHREATDDFGEFQSEKPKISKFDFLVATSQGKVKSSEEMIRSELATFDLSVQGSHKRSLSLGDREISRSSPLPALEQPFRDRSNTLNEKPALPVIRDKYKDLTGEVEESERYAYEWQRCLESALQVIKKANDTLNGISSSSVCTEVIQSAQGMEYLQGVVEVYRVTKRVELGIKATAVCSEKLQQLLKDIDKVWNNLISFMSLAALTPDENSLDFSSCMLRPGIKNAQDLACGVCLLNVDSRSKKEEKPVEELPKKAFNSETDNFKLAYGGHQYHASCANFWINCVEPKPPGLILPDLL</sequence>
<dbReference type="PANTHER" id="PTHR15463">
    <property type="entry name" value="AP1 GAMMA SUBUNIT BINDING PROTEIN 1"/>
    <property type="match status" value="1"/>
</dbReference>
<feature type="compositionally biased region" description="Low complexity" evidence="2">
    <location>
        <begin position="647"/>
        <end position="656"/>
    </location>
</feature>
<reference evidence="4 5" key="1">
    <citation type="submission" date="2019-09" db="EMBL/GenBank/DDBJ databases">
        <title>Bird 10,000 Genomes (B10K) Project - Family phase.</title>
        <authorList>
            <person name="Zhang G."/>
        </authorList>
    </citation>
    <scope>NUCLEOTIDE SEQUENCE [LARGE SCALE GENOMIC DNA]</scope>
    <source>
        <strain evidence="4">B10K-DU-001-17</strain>
        <tissue evidence="4">Muscle</tissue>
    </source>
</reference>
<dbReference type="PANTHER" id="PTHR15463:SF2">
    <property type="entry name" value="SYNERGIN GAMMA"/>
    <property type="match status" value="1"/>
</dbReference>
<feature type="domain" description="EH" evidence="3">
    <location>
        <begin position="336"/>
        <end position="418"/>
    </location>
</feature>
<feature type="region of interest" description="Disordered" evidence="2">
    <location>
        <begin position="736"/>
        <end position="784"/>
    </location>
</feature>
<proteinExistence type="predicted"/>
<dbReference type="InterPro" id="IPR011992">
    <property type="entry name" value="EF-hand-dom_pair"/>
</dbReference>
<dbReference type="Pfam" id="PF25999">
    <property type="entry name" value="SYNRG_C"/>
    <property type="match status" value="1"/>
</dbReference>
<feature type="region of interest" description="Disordered" evidence="2">
    <location>
        <begin position="248"/>
        <end position="307"/>
    </location>
</feature>
<evidence type="ECO:0000313" key="4">
    <source>
        <dbReference type="EMBL" id="NXQ49833.1"/>
    </source>
</evidence>
<feature type="region of interest" description="Disordered" evidence="2">
    <location>
        <begin position="1120"/>
        <end position="1144"/>
    </location>
</feature>
<gene>
    <name evidence="4" type="primary">Synrg</name>
    <name evidence="4" type="ORF">CATFUS_R11046</name>
</gene>
<keyword evidence="1" id="KW-0175">Coiled coil</keyword>
<feature type="region of interest" description="Disordered" evidence="2">
    <location>
        <begin position="901"/>
        <end position="920"/>
    </location>
</feature>
<feature type="non-terminal residue" evidence="4">
    <location>
        <position position="1359"/>
    </location>
</feature>
<evidence type="ECO:0000313" key="5">
    <source>
        <dbReference type="Proteomes" id="UP000519684"/>
    </source>
</evidence>
<feature type="compositionally biased region" description="Pro residues" evidence="2">
    <location>
        <begin position="637"/>
        <end position="646"/>
    </location>
</feature>
<protein>
    <submittedName>
        <fullName evidence="4">SYNRG protein</fullName>
    </submittedName>
</protein>
<dbReference type="InterPro" id="IPR059024">
    <property type="entry name" value="SYNRG_C"/>
</dbReference>
<feature type="coiled-coil region" evidence="1">
    <location>
        <begin position="93"/>
        <end position="129"/>
    </location>
</feature>
<dbReference type="InterPro" id="IPR039656">
    <property type="entry name" value="SYNRG"/>
</dbReference>
<dbReference type="GO" id="GO:0030130">
    <property type="term" value="C:clathrin coat of trans-Golgi network vesicle"/>
    <property type="evidence" value="ECO:0007669"/>
    <property type="project" value="TreeGrafter"/>
</dbReference>
<evidence type="ECO:0000256" key="1">
    <source>
        <dbReference type="SAM" id="Coils"/>
    </source>
</evidence>
<feature type="compositionally biased region" description="Polar residues" evidence="2">
    <location>
        <begin position="772"/>
        <end position="784"/>
    </location>
</feature>
<feature type="region of interest" description="Disordered" evidence="2">
    <location>
        <begin position="609"/>
        <end position="708"/>
    </location>
</feature>
<feature type="non-terminal residue" evidence="4">
    <location>
        <position position="1"/>
    </location>
</feature>
<evidence type="ECO:0000259" key="3">
    <source>
        <dbReference type="PROSITE" id="PS50031"/>
    </source>
</evidence>
<organism evidence="4 5">
    <name type="scientific">Catharus fuscescens</name>
    <name type="common">Veery</name>
    <name type="synonym">Turdus fuscescens</name>
    <dbReference type="NCBI Taxonomy" id="159581"/>
    <lineage>
        <taxon>Eukaryota</taxon>
        <taxon>Metazoa</taxon>
        <taxon>Chordata</taxon>
        <taxon>Craniata</taxon>
        <taxon>Vertebrata</taxon>
        <taxon>Euteleostomi</taxon>
        <taxon>Archelosauria</taxon>
        <taxon>Archosauria</taxon>
        <taxon>Dinosauria</taxon>
        <taxon>Saurischia</taxon>
        <taxon>Theropoda</taxon>
        <taxon>Coelurosauria</taxon>
        <taxon>Aves</taxon>
        <taxon>Neognathae</taxon>
        <taxon>Neoaves</taxon>
        <taxon>Telluraves</taxon>
        <taxon>Australaves</taxon>
        <taxon>Passeriformes</taxon>
        <taxon>Turdidae</taxon>
        <taxon>Catharus</taxon>
    </lineage>
</organism>
<feature type="compositionally biased region" description="Polar residues" evidence="2">
    <location>
        <begin position="664"/>
        <end position="673"/>
    </location>
</feature>
<feature type="compositionally biased region" description="Polar residues" evidence="2">
    <location>
        <begin position="273"/>
        <end position="285"/>
    </location>
</feature>
<feature type="compositionally biased region" description="Basic and acidic residues" evidence="2">
    <location>
        <begin position="250"/>
        <end position="269"/>
    </location>
</feature>
<evidence type="ECO:0000256" key="2">
    <source>
        <dbReference type="SAM" id="MobiDB-lite"/>
    </source>
</evidence>
<keyword evidence="5" id="KW-1185">Reference proteome</keyword>
<comment type="caution">
    <text evidence="4">The sequence shown here is derived from an EMBL/GenBank/DDBJ whole genome shotgun (WGS) entry which is preliminary data.</text>
</comment>
<dbReference type="SUPFAM" id="SSF47473">
    <property type="entry name" value="EF-hand"/>
    <property type="match status" value="1"/>
</dbReference>
<dbReference type="PROSITE" id="PS50031">
    <property type="entry name" value="EH"/>
    <property type="match status" value="1"/>
</dbReference>